<dbReference type="PANTHER" id="PTHR43405">
    <property type="entry name" value="GLYCOSYL HYDROLASE DIGH"/>
    <property type="match status" value="1"/>
</dbReference>
<feature type="domain" description="Glycosyl hydrolase-like 10" evidence="3">
    <location>
        <begin position="40"/>
        <end position="361"/>
    </location>
</feature>
<feature type="signal peptide" evidence="2">
    <location>
        <begin position="1"/>
        <end position="32"/>
    </location>
</feature>
<dbReference type="PANTHER" id="PTHR43405:SF1">
    <property type="entry name" value="GLYCOSYL HYDROLASE DIGH"/>
    <property type="match status" value="1"/>
</dbReference>
<comment type="caution">
    <text evidence="4">The sequence shown here is derived from an EMBL/GenBank/DDBJ whole genome shotgun (WGS) entry which is preliminary data.</text>
</comment>
<evidence type="ECO:0000256" key="1">
    <source>
        <dbReference type="ARBA" id="ARBA00022729"/>
    </source>
</evidence>
<dbReference type="Pfam" id="PF02638">
    <property type="entry name" value="GHL10"/>
    <property type="match status" value="1"/>
</dbReference>
<dbReference type="SUPFAM" id="SSF51445">
    <property type="entry name" value="(Trans)glycosidases"/>
    <property type="match status" value="1"/>
</dbReference>
<sequence length="522" mass="59575">MKKKHSKWRIVHLVTMIFVLCLSTIAVNPASASTTQPKREMRAVWISTVLNIDMKAGMNETQYTAWVRQTLDQLKANKLNTVIYQVRPTNDAMYPSKLAPWSTYITGKKQGTNPGYDPLAIMVEEAHKRGMELHAWMNPYRVTMPSQKLTDLALDNVARKNPGWVVKYGKQYYLNPGLPEVQDYLVKTVKELVANYDIDAIHMDDYFYPYKIAKEAFPDQAAYKKYGGSFKKVEDWRRNNVNQLVKNLYIAIKDTKPHVQFGISPFGVWRNKSLDKTGSDTRAGVNNYDDLYADVRTWIKNGTVDYITPQIYWSRTLAVAKYGTLLDWWSHEVQTYAKTHPVNLYIGLADYKVGNDSDAAWKNKMELPSQIMANRAEKSAAMGQMHFSLKSMQNNKLGYATIVNQQLYNYTALTPDISWSGDTIPAEPTFVQVTKEAASRKIEIIDENTTQPRKYVIYRFMGNDEGSYEDSRNIVDVVYNTNGFTTFVDKTALAKRSYTYGIMAVSATGVESETAFVVVEDE</sequence>
<protein>
    <submittedName>
        <fullName evidence="4">Family 10 glycosylhydrolase</fullName>
    </submittedName>
</protein>
<gene>
    <name evidence="4" type="ORF">P9B03_15360</name>
</gene>
<proteinExistence type="predicted"/>
<dbReference type="InterPro" id="IPR052177">
    <property type="entry name" value="Divisome_Glycosyl_Hydrolase"/>
</dbReference>
<dbReference type="Proteomes" id="UP001344888">
    <property type="component" value="Unassembled WGS sequence"/>
</dbReference>
<dbReference type="AlphaFoldDB" id="A0AAW9NU25"/>
<dbReference type="InterPro" id="IPR003790">
    <property type="entry name" value="GHL10"/>
</dbReference>
<dbReference type="Gene3D" id="3.20.20.80">
    <property type="entry name" value="Glycosidases"/>
    <property type="match status" value="1"/>
</dbReference>
<dbReference type="EMBL" id="JARSFG010000020">
    <property type="protein sequence ID" value="MEC1179877.1"/>
    <property type="molecule type" value="Genomic_DNA"/>
</dbReference>
<name>A0AAW9NU25_9BACL</name>
<keyword evidence="5" id="KW-1185">Reference proteome</keyword>
<feature type="chain" id="PRO_5043679028" evidence="2">
    <location>
        <begin position="33"/>
        <end position="522"/>
    </location>
</feature>
<accession>A0AAW9NU25</accession>
<dbReference type="InterPro" id="IPR017853">
    <property type="entry name" value="GH"/>
</dbReference>
<dbReference type="RefSeq" id="WP_326124373.1">
    <property type="nucleotide sequence ID" value="NZ_JARSFG010000020.1"/>
</dbReference>
<reference evidence="4 5" key="1">
    <citation type="submission" date="2023-03" db="EMBL/GenBank/DDBJ databases">
        <title>Bacillus Genome Sequencing.</title>
        <authorList>
            <person name="Dunlap C."/>
        </authorList>
    </citation>
    <scope>NUCLEOTIDE SEQUENCE [LARGE SCALE GENOMIC DNA]</scope>
    <source>
        <strain evidence="4 5">B-59205</strain>
    </source>
</reference>
<evidence type="ECO:0000256" key="2">
    <source>
        <dbReference type="SAM" id="SignalP"/>
    </source>
</evidence>
<keyword evidence="1 2" id="KW-0732">Signal</keyword>
<evidence type="ECO:0000313" key="5">
    <source>
        <dbReference type="Proteomes" id="UP001344888"/>
    </source>
</evidence>
<evidence type="ECO:0000313" key="4">
    <source>
        <dbReference type="EMBL" id="MEC1179877.1"/>
    </source>
</evidence>
<evidence type="ECO:0000259" key="3">
    <source>
        <dbReference type="Pfam" id="PF02638"/>
    </source>
</evidence>
<organism evidence="4 5">
    <name type="scientific">Metasolibacillus meyeri</name>
    <dbReference type="NCBI Taxonomy" id="1071052"/>
    <lineage>
        <taxon>Bacteria</taxon>
        <taxon>Bacillati</taxon>
        <taxon>Bacillota</taxon>
        <taxon>Bacilli</taxon>
        <taxon>Bacillales</taxon>
        <taxon>Caryophanaceae</taxon>
        <taxon>Metasolibacillus</taxon>
    </lineage>
</organism>